<proteinExistence type="predicted"/>
<feature type="domain" description="Helicase ATP-binding" evidence="2">
    <location>
        <begin position="35"/>
        <end position="192"/>
    </location>
</feature>
<sequence>MTQSFFENSATAITDFTKELILRDYQEEVITNVYKFFGTGKKRVLVYAPTGAGKTVIASKIIGNYVKQGKRVLFLVHRGKLVKQTRSTLNKFFGIEPGIIWADYAKPDYTKSVQIAMLQTIQNRELPPDIDLIILDEAHTAAYYKVWRRILDTYAGFIWCLNQKVDFLGLSASPWRSKNKEGYCQFFDTIVKAPYPSQLIERGHLSRARQFGYTHLIDESKLQSSDGEFTQTSMAEVCDDEFNAELIKIYLDKTQEQWRKPIAFCATVKQAENLARQFLLHDIQAKCIIGDTSERERDVIFQEFSNGKTHLISSVGVLCEGFDEPSVNAILVCRPIKSRALWVQICGRGLRINEGKEDCWFFDFCGNIRRIGMPTRSFELKLCPNSKEDPPEETKTCPSCESEVNKFLAVCPYCGFEFSSEKPEAKRRKRKFEEVLTPEQKKQVNFLKTSAVNSFNKQTGFDGLENKFKHKYDYYPPPDWFDGLLFGHVDDNLMGWEESVQILWRYLLQTTPDTKENSKLNKHRIEREFKTAIKYTREILRTRYSGIDFKDEQRTELIKKEISEKLKYKPWWIILGHKQPLNLEYLKDAYRRAVGIKEILYPDPKQRKLKESILALLGIAYTEALSYHKQDEQLINKHIFFIRESLEKSNFQAIQNYISLLSFDIKTIVWQSLSQEERNKYQDWKRLKSQPKPKSPILNKVKSANSEVAEQKRHPALPLSQSLDEKKINPPIIKRSSKPTSQSEPKRGNETPDYKALNGLLFEIDTYSDSEAERDWSSAKYDPAWDDGSAFPSKQD</sequence>
<keyword evidence="4" id="KW-0347">Helicase</keyword>
<dbReference type="Pfam" id="PF04851">
    <property type="entry name" value="ResIII"/>
    <property type="match status" value="1"/>
</dbReference>
<dbReference type="PANTHER" id="PTHR47396">
    <property type="entry name" value="TYPE I RESTRICTION ENZYME ECOKI R PROTEIN"/>
    <property type="match status" value="1"/>
</dbReference>
<name>A0A1Z4M2D3_9CYAN</name>
<dbReference type="GO" id="GO:0005524">
    <property type="term" value="F:ATP binding"/>
    <property type="evidence" value="ECO:0007669"/>
    <property type="project" value="InterPro"/>
</dbReference>
<evidence type="ECO:0000313" key="5">
    <source>
        <dbReference type="Proteomes" id="UP000218418"/>
    </source>
</evidence>
<dbReference type="SUPFAM" id="SSF52540">
    <property type="entry name" value="P-loop containing nucleoside triphosphate hydrolases"/>
    <property type="match status" value="1"/>
</dbReference>
<dbReference type="AlphaFoldDB" id="A0A1Z4M2D3"/>
<dbReference type="Gene3D" id="3.40.50.300">
    <property type="entry name" value="P-loop containing nucleotide triphosphate hydrolases"/>
    <property type="match status" value="2"/>
</dbReference>
<dbReference type="PROSITE" id="PS51192">
    <property type="entry name" value="HELICASE_ATP_BIND_1"/>
    <property type="match status" value="1"/>
</dbReference>
<dbReference type="Proteomes" id="UP000218418">
    <property type="component" value="Plasmid plasmid1"/>
</dbReference>
<keyword evidence="4" id="KW-0614">Plasmid</keyword>
<keyword evidence="4" id="KW-0067">ATP-binding</keyword>
<evidence type="ECO:0000313" key="4">
    <source>
        <dbReference type="EMBL" id="BAY87627.1"/>
    </source>
</evidence>
<dbReference type="OrthoDB" id="9802848at2"/>
<dbReference type="PROSITE" id="PS51194">
    <property type="entry name" value="HELICASE_CTER"/>
    <property type="match status" value="1"/>
</dbReference>
<feature type="compositionally biased region" description="Basic and acidic residues" evidence="1">
    <location>
        <begin position="744"/>
        <end position="753"/>
    </location>
</feature>
<protein>
    <submittedName>
        <fullName evidence="4">Putative helicase</fullName>
    </submittedName>
</protein>
<dbReference type="EMBL" id="AP018228">
    <property type="protein sequence ID" value="BAY87627.1"/>
    <property type="molecule type" value="Genomic_DNA"/>
</dbReference>
<dbReference type="InterPro" id="IPR027417">
    <property type="entry name" value="P-loop_NTPase"/>
</dbReference>
<feature type="region of interest" description="Disordered" evidence="1">
    <location>
        <begin position="682"/>
        <end position="755"/>
    </location>
</feature>
<organism evidence="4 5">
    <name type="scientific">Calothrix parasitica NIES-267</name>
    <dbReference type="NCBI Taxonomy" id="1973488"/>
    <lineage>
        <taxon>Bacteria</taxon>
        <taxon>Bacillati</taxon>
        <taxon>Cyanobacteriota</taxon>
        <taxon>Cyanophyceae</taxon>
        <taxon>Nostocales</taxon>
        <taxon>Calotrichaceae</taxon>
        <taxon>Calothrix</taxon>
    </lineage>
</organism>
<geneLocation type="plasmid" evidence="5">
    <name>Plasmid1 dna</name>
</geneLocation>
<dbReference type="PANTHER" id="PTHR47396:SF1">
    <property type="entry name" value="ATP-DEPENDENT HELICASE IRC3-RELATED"/>
    <property type="match status" value="1"/>
</dbReference>
<feature type="region of interest" description="Disordered" evidence="1">
    <location>
        <begin position="772"/>
        <end position="796"/>
    </location>
</feature>
<dbReference type="GO" id="GO:0004386">
    <property type="term" value="F:helicase activity"/>
    <property type="evidence" value="ECO:0007669"/>
    <property type="project" value="UniProtKB-KW"/>
</dbReference>
<evidence type="ECO:0000259" key="3">
    <source>
        <dbReference type="PROSITE" id="PS51194"/>
    </source>
</evidence>
<evidence type="ECO:0000259" key="2">
    <source>
        <dbReference type="PROSITE" id="PS51192"/>
    </source>
</evidence>
<dbReference type="GO" id="GO:0005829">
    <property type="term" value="C:cytosol"/>
    <property type="evidence" value="ECO:0007669"/>
    <property type="project" value="TreeGrafter"/>
</dbReference>
<keyword evidence="4" id="KW-0547">Nucleotide-binding</keyword>
<dbReference type="InterPro" id="IPR014001">
    <property type="entry name" value="Helicase_ATP-bd"/>
</dbReference>
<evidence type="ECO:0000256" key="1">
    <source>
        <dbReference type="SAM" id="MobiDB-lite"/>
    </source>
</evidence>
<dbReference type="InterPro" id="IPR006935">
    <property type="entry name" value="Helicase/UvrB_N"/>
</dbReference>
<keyword evidence="5" id="KW-1185">Reference proteome</keyword>
<gene>
    <name evidence="4" type="ORF">NIES267_71510</name>
</gene>
<dbReference type="SMART" id="SM00490">
    <property type="entry name" value="HELICc"/>
    <property type="match status" value="1"/>
</dbReference>
<dbReference type="Pfam" id="PF00271">
    <property type="entry name" value="Helicase_C"/>
    <property type="match status" value="1"/>
</dbReference>
<dbReference type="InterPro" id="IPR001650">
    <property type="entry name" value="Helicase_C-like"/>
</dbReference>
<dbReference type="InterPro" id="IPR050742">
    <property type="entry name" value="Helicase_Restrict-Modif_Enz"/>
</dbReference>
<keyword evidence="4" id="KW-0378">Hydrolase</keyword>
<dbReference type="SMART" id="SM00487">
    <property type="entry name" value="DEXDc"/>
    <property type="match status" value="1"/>
</dbReference>
<dbReference type="GO" id="GO:0003677">
    <property type="term" value="F:DNA binding"/>
    <property type="evidence" value="ECO:0007669"/>
    <property type="project" value="InterPro"/>
</dbReference>
<feature type="domain" description="Helicase C-terminal" evidence="3">
    <location>
        <begin position="246"/>
        <end position="397"/>
    </location>
</feature>
<dbReference type="GO" id="GO:0016787">
    <property type="term" value="F:hydrolase activity"/>
    <property type="evidence" value="ECO:0007669"/>
    <property type="project" value="InterPro"/>
</dbReference>
<accession>A0A1Z4M2D3</accession>
<reference evidence="4 5" key="1">
    <citation type="submission" date="2017-06" db="EMBL/GenBank/DDBJ databases">
        <title>Genome sequencing of cyanobaciteial culture collection at National Institute for Environmental Studies (NIES).</title>
        <authorList>
            <person name="Hirose Y."/>
            <person name="Shimura Y."/>
            <person name="Fujisawa T."/>
            <person name="Nakamura Y."/>
            <person name="Kawachi M."/>
        </authorList>
    </citation>
    <scope>NUCLEOTIDE SEQUENCE [LARGE SCALE GENOMIC DNA]</scope>
    <source>
        <strain evidence="4 5">NIES-267</strain>
        <plasmid evidence="5">Plasmid1 dna</plasmid>
    </source>
</reference>